<dbReference type="InterPro" id="IPR021533">
    <property type="entry name" value="PepSY-like"/>
</dbReference>
<dbReference type="KEGG" id="ada:A5CPEGH6_14850"/>
<gene>
    <name evidence="3" type="ORF">A5CPEGH6_14850</name>
</gene>
<reference evidence="4" key="1">
    <citation type="submission" date="2019-06" db="EMBL/GenBank/DDBJ databases">
        <title>Alistipes onderdonkii subsp. vulgaris subsp. nov., Alistipes dispar sp. nov. and Alistipes communis sp. nov., isolated from human faeces, and creation of Alistipes onderdonkii subsp. onderdonkii subsp. nov.</title>
        <authorList>
            <person name="Sakamoto M."/>
            <person name="Ikeyama N."/>
            <person name="Ogata Y."/>
            <person name="Suda W."/>
            <person name="Iino T."/>
            <person name="Hattori M."/>
            <person name="Ohkuma M."/>
        </authorList>
    </citation>
    <scope>NUCLEOTIDE SEQUENCE [LARGE SCALE GENOMIC DNA]</scope>
    <source>
        <strain evidence="4">5CPEGH6</strain>
    </source>
</reference>
<evidence type="ECO:0000313" key="4">
    <source>
        <dbReference type="Proteomes" id="UP000319374"/>
    </source>
</evidence>
<protein>
    <recommendedName>
        <fullName evidence="2">Putative beta-lactamase-inhibitor-like PepSY-like domain-containing protein</fullName>
    </recommendedName>
</protein>
<feature type="chain" id="PRO_5021490862" description="Putative beta-lactamase-inhibitor-like PepSY-like domain-containing protein" evidence="1">
    <location>
        <begin position="21"/>
        <end position="147"/>
    </location>
</feature>
<dbReference type="Pfam" id="PF11396">
    <property type="entry name" value="PepSY_like"/>
    <property type="match status" value="1"/>
</dbReference>
<keyword evidence="1" id="KW-0732">Signal</keyword>
<accession>A0A4Y1X0K8</accession>
<keyword evidence="4" id="KW-1185">Reference proteome</keyword>
<dbReference type="OrthoDB" id="710080at2"/>
<dbReference type="Gene3D" id="3.40.1420.30">
    <property type="match status" value="1"/>
</dbReference>
<dbReference type="RefSeq" id="WP_141428696.1">
    <property type="nucleotide sequence ID" value="NZ_AP019736.1"/>
</dbReference>
<feature type="signal peptide" evidence="1">
    <location>
        <begin position="1"/>
        <end position="20"/>
    </location>
</feature>
<sequence>MKKILVAAVLLFAGIASTFAGDRERPIAVDKLPAVAQQFLAAHFKGLTVAFAVEDPKFIGSEYEVTYTDRTEVDFRSDGEWSSVERKYEAVPASVVPAQIQEYVAKSNFPNQYIRKIERNKYTWEIELSNGLEIKFDRQFNVIGFDD</sequence>
<evidence type="ECO:0000313" key="3">
    <source>
        <dbReference type="EMBL" id="BBL06847.1"/>
    </source>
</evidence>
<feature type="domain" description="Putative beta-lactamase-inhibitor-like PepSY-like" evidence="2">
    <location>
        <begin position="62"/>
        <end position="143"/>
    </location>
</feature>
<dbReference type="Proteomes" id="UP000319374">
    <property type="component" value="Chromosome"/>
</dbReference>
<dbReference type="SUPFAM" id="SSF160574">
    <property type="entry name" value="BT0923-like"/>
    <property type="match status" value="1"/>
</dbReference>
<evidence type="ECO:0000256" key="1">
    <source>
        <dbReference type="SAM" id="SignalP"/>
    </source>
</evidence>
<dbReference type="EMBL" id="AP019736">
    <property type="protein sequence ID" value="BBL06847.1"/>
    <property type="molecule type" value="Genomic_DNA"/>
</dbReference>
<proteinExistence type="predicted"/>
<name>A0A4Y1X0K8_9BACT</name>
<organism evidence="3 4">
    <name type="scientific">Alistipes dispar</name>
    <dbReference type="NCBI Taxonomy" id="2585119"/>
    <lineage>
        <taxon>Bacteria</taxon>
        <taxon>Pseudomonadati</taxon>
        <taxon>Bacteroidota</taxon>
        <taxon>Bacteroidia</taxon>
        <taxon>Bacteroidales</taxon>
        <taxon>Rikenellaceae</taxon>
        <taxon>Alistipes</taxon>
    </lineage>
</organism>
<evidence type="ECO:0000259" key="2">
    <source>
        <dbReference type="Pfam" id="PF11396"/>
    </source>
</evidence>
<dbReference type="AlphaFoldDB" id="A0A4Y1X0K8"/>
<dbReference type="GeneID" id="98673461"/>